<comment type="caution">
    <text evidence="1">The sequence shown here is derived from an EMBL/GenBank/DDBJ whole genome shotgun (WGS) entry which is preliminary data.</text>
</comment>
<keyword evidence="2" id="KW-1185">Reference proteome</keyword>
<evidence type="ECO:0008006" key="3">
    <source>
        <dbReference type="Google" id="ProtNLM"/>
    </source>
</evidence>
<dbReference type="SUPFAM" id="SSF48452">
    <property type="entry name" value="TPR-like"/>
    <property type="match status" value="1"/>
</dbReference>
<accession>A0A099J3W1</accession>
<dbReference type="STRING" id="1001240.GY21_16840"/>
<proteinExistence type="predicted"/>
<dbReference type="InterPro" id="IPR011990">
    <property type="entry name" value="TPR-like_helical_dom_sf"/>
</dbReference>
<sequence length="178" mass="19791">MRPEILKENSVSASEEAVAECRRLAAVDPSTEPNLALALTRLSNRLSAALSPRKALVVAEEAVRIYQRLADMHPDLDDSALARALNVLALRLVEVGRRDKALFESQRSVSMRRMRVDALGDAPEGDQGQVDAHTDLADSLETLAHCWREYGNEQDARHAAREADGLRARVRELRSDHF</sequence>
<dbReference type="Gene3D" id="1.25.40.10">
    <property type="entry name" value="Tetratricopeptide repeat domain"/>
    <property type="match status" value="1"/>
</dbReference>
<gene>
    <name evidence="1" type="ORF">GY21_16840</name>
</gene>
<evidence type="ECO:0000313" key="2">
    <source>
        <dbReference type="Proteomes" id="UP000029864"/>
    </source>
</evidence>
<dbReference type="eggNOG" id="COG0457">
    <property type="taxonomic scope" value="Bacteria"/>
</dbReference>
<name>A0A099J3W1_9MICO</name>
<dbReference type="Proteomes" id="UP000029864">
    <property type="component" value="Unassembled WGS sequence"/>
</dbReference>
<dbReference type="EMBL" id="JPXF01000088">
    <property type="protein sequence ID" value="KGJ72222.1"/>
    <property type="molecule type" value="Genomic_DNA"/>
</dbReference>
<reference evidence="1 2" key="1">
    <citation type="submission" date="2014-08" db="EMBL/GenBank/DDBJ databases">
        <authorList>
            <person name="Sisinthy S."/>
        </authorList>
    </citation>
    <scope>NUCLEOTIDE SEQUENCE [LARGE SCALE GENOMIC DNA]</scope>
    <source>
        <strain evidence="1 2">RuG17</strain>
    </source>
</reference>
<organism evidence="1 2">
    <name type="scientific">Cryobacterium roopkundense</name>
    <dbReference type="NCBI Taxonomy" id="1001240"/>
    <lineage>
        <taxon>Bacteria</taxon>
        <taxon>Bacillati</taxon>
        <taxon>Actinomycetota</taxon>
        <taxon>Actinomycetes</taxon>
        <taxon>Micrococcales</taxon>
        <taxon>Microbacteriaceae</taxon>
        <taxon>Cryobacterium</taxon>
    </lineage>
</organism>
<evidence type="ECO:0000313" key="1">
    <source>
        <dbReference type="EMBL" id="KGJ72222.1"/>
    </source>
</evidence>
<dbReference type="AlphaFoldDB" id="A0A099J3W1"/>
<protein>
    <recommendedName>
        <fullName evidence="3">Tetratricopeptide repeat protein</fullName>
    </recommendedName>
</protein>